<evidence type="ECO:0000256" key="2">
    <source>
        <dbReference type="ARBA" id="ARBA00022692"/>
    </source>
</evidence>
<reference evidence="9 10" key="1">
    <citation type="submission" date="2024-07" db="EMBL/GenBank/DDBJ databases">
        <title>Section-level genome sequencing and comparative genomics of Aspergillus sections Usti and Cavernicolus.</title>
        <authorList>
            <consortium name="Lawrence Berkeley National Laboratory"/>
            <person name="Nybo J.L."/>
            <person name="Vesth T.C."/>
            <person name="Theobald S."/>
            <person name="Frisvad J.C."/>
            <person name="Larsen T.O."/>
            <person name="Kjaerboelling I."/>
            <person name="Rothschild-Mancinelli K."/>
            <person name="Lyhne E.K."/>
            <person name="Kogle M.E."/>
            <person name="Barry K."/>
            <person name="Clum A."/>
            <person name="Na H."/>
            <person name="Ledsgaard L."/>
            <person name="Lin J."/>
            <person name="Lipzen A."/>
            <person name="Kuo A."/>
            <person name="Riley R."/>
            <person name="Mondo S."/>
            <person name="Labutti K."/>
            <person name="Haridas S."/>
            <person name="Pangalinan J."/>
            <person name="Salamov A.A."/>
            <person name="Simmons B.A."/>
            <person name="Magnuson J.K."/>
            <person name="Chen J."/>
            <person name="Drula E."/>
            <person name="Henrissat B."/>
            <person name="Wiebenga A."/>
            <person name="Lubbers R.J."/>
            <person name="Gomes A.C."/>
            <person name="Makela M.R."/>
            <person name="Stajich J."/>
            <person name="Grigoriev I.V."/>
            <person name="Mortensen U.H."/>
            <person name="De Vries R.P."/>
            <person name="Baker S.E."/>
            <person name="Andersen M.R."/>
        </authorList>
    </citation>
    <scope>NUCLEOTIDE SEQUENCE [LARGE SCALE GENOMIC DNA]</scope>
    <source>
        <strain evidence="9 10">CBS 588.65</strain>
    </source>
</reference>
<evidence type="ECO:0000256" key="1">
    <source>
        <dbReference type="ARBA" id="ARBA00004473"/>
    </source>
</evidence>
<dbReference type="InterPro" id="IPR018617">
    <property type="entry name" value="Ima1_N"/>
</dbReference>
<feature type="region of interest" description="Disordered" evidence="6">
    <location>
        <begin position="45"/>
        <end position="69"/>
    </location>
</feature>
<feature type="transmembrane region" description="Helical" evidence="7">
    <location>
        <begin position="177"/>
        <end position="196"/>
    </location>
</feature>
<comment type="subcellular location">
    <subcellularLocation>
        <location evidence="1">Nucleus inner membrane</location>
        <topology evidence="1">Multi-pass membrane protein</topology>
    </subcellularLocation>
</comment>
<protein>
    <submittedName>
        <fullName evidence="9">Ima1 N-terminal domain-containing protein</fullName>
    </submittedName>
</protein>
<evidence type="ECO:0000256" key="5">
    <source>
        <dbReference type="ARBA" id="ARBA00023242"/>
    </source>
</evidence>
<evidence type="ECO:0000256" key="6">
    <source>
        <dbReference type="SAM" id="MobiDB-lite"/>
    </source>
</evidence>
<feature type="transmembrane region" description="Helical" evidence="7">
    <location>
        <begin position="651"/>
        <end position="671"/>
    </location>
</feature>
<feature type="domain" description="Ima1 N-terminal" evidence="8">
    <location>
        <begin position="9"/>
        <end position="137"/>
    </location>
</feature>
<keyword evidence="5" id="KW-0539">Nucleus</keyword>
<feature type="region of interest" description="Disordered" evidence="6">
    <location>
        <begin position="681"/>
        <end position="726"/>
    </location>
</feature>
<feature type="compositionally biased region" description="Low complexity" evidence="6">
    <location>
        <begin position="852"/>
        <end position="863"/>
    </location>
</feature>
<keyword evidence="10" id="KW-1185">Reference proteome</keyword>
<feature type="region of interest" description="Disordered" evidence="6">
    <location>
        <begin position="826"/>
        <end position="874"/>
    </location>
</feature>
<accession>A0ABR4GZY1</accession>
<feature type="transmembrane region" description="Helical" evidence="7">
    <location>
        <begin position="309"/>
        <end position="327"/>
    </location>
</feature>
<evidence type="ECO:0000259" key="8">
    <source>
        <dbReference type="Pfam" id="PF09779"/>
    </source>
</evidence>
<feature type="compositionally biased region" description="Polar residues" evidence="6">
    <location>
        <begin position="54"/>
        <end position="63"/>
    </location>
</feature>
<feature type="compositionally biased region" description="Polar residues" evidence="6">
    <location>
        <begin position="482"/>
        <end position="497"/>
    </location>
</feature>
<feature type="region of interest" description="Disordered" evidence="6">
    <location>
        <begin position="531"/>
        <end position="551"/>
    </location>
</feature>
<evidence type="ECO:0000313" key="9">
    <source>
        <dbReference type="EMBL" id="KAL2808727.1"/>
    </source>
</evidence>
<dbReference type="PANTHER" id="PTHR28538:SF1">
    <property type="entry name" value="INTEGRAL INNER NUCLEAR MEMBRANE PROTEIN IMA1"/>
    <property type="match status" value="1"/>
</dbReference>
<name>A0ABR4GZY1_9EURO</name>
<keyword evidence="2 7" id="KW-0812">Transmembrane</keyword>
<keyword evidence="4 7" id="KW-0472">Membrane</keyword>
<dbReference type="Pfam" id="PF09779">
    <property type="entry name" value="Ima1_N"/>
    <property type="match status" value="1"/>
</dbReference>
<keyword evidence="3 7" id="KW-1133">Transmembrane helix</keyword>
<evidence type="ECO:0000256" key="3">
    <source>
        <dbReference type="ARBA" id="ARBA00022989"/>
    </source>
</evidence>
<feature type="compositionally biased region" description="Polar residues" evidence="6">
    <location>
        <begin position="456"/>
        <end position="465"/>
    </location>
</feature>
<feature type="transmembrane region" description="Helical" evidence="7">
    <location>
        <begin position="241"/>
        <end position="258"/>
    </location>
</feature>
<feature type="compositionally biased region" description="Polar residues" evidence="6">
    <location>
        <begin position="355"/>
        <end position="368"/>
    </location>
</feature>
<proteinExistence type="predicted"/>
<sequence length="874" mass="97674">MAPLFAKRLSCFYCGRRSVQPNRGPVRKWQCKHCEAVNYLDENGEITDPPAAETNLNQSTPGASSPGLESADFGLTGTSLFCSQCVRNQHLFTSALASYFPSSDDPNYSAYERDYPKFRKNLEERYPQVCDKCEPRVRARIRQTGYEAKSDHLRRMMDRSKAGKAARKARQWNWRSLLVFVGAICYWASIAGQLAWDLTSALTVDEPLEDAGEIALSFPVGSCLQKSLETYRLPRHCSVDLVPYAGFALVAGIISLWWNPKLRLKVEGRGGRFLGLGEYYKVQLIIMVVRCAFWAVLRDPWSSGLDPTLPPALHSFMVLFTILSVIISRHVVRYDTRPLVNWSDMTPVTTPARKSATSPQPTTNSKQPFYTPHERAQPFTPRFPLEKLATPRSAQEERAIPTPPPEAEDMDWTPSIQNDFRPVSTIHQRDQLSNTLEGPTPFYGSLPPAPKPPSWNLRSQSSQRQKPIEQVVERNPFHRSPIQPSSTWRRNTGSSDATFAPPKFFPMSDHASTGLENLFDRTFTIKSPEDHEDEWQAPHHANPRPGSTQSSNLQGALVSQIVRLCLLLCSLLAWNLSQYKLVSIPGDYVEVASLGSASLTAGFALLESLKQPILQWNGMEILVYFAELAAAVHLGGYLPGSSHERHYFDRYGKLLLVFMIVQEILAVLALYRASFTTDASLSPEQPPHHPFSPSANSPDGSPRSRTSKRTEYHPFSSPISSTGPPALSFSSTAAGSSFVSHQPEPQYQLPFPSYDNTSSFYNNNTNHSFSLKSLKRQEANASDLDNDRESDTETTMTTATNITNNTIRNIRYGRNSTANDVFFSPRRSELGPGIGGLSLEDSADRPSKRMTRSQSQRLQGQGQMANGARRRGLR</sequence>
<feature type="region of interest" description="Disordered" evidence="6">
    <location>
        <begin position="346"/>
        <end position="505"/>
    </location>
</feature>
<organism evidence="9 10">
    <name type="scientific">Aspergillus granulosus</name>
    <dbReference type="NCBI Taxonomy" id="176169"/>
    <lineage>
        <taxon>Eukaryota</taxon>
        <taxon>Fungi</taxon>
        <taxon>Dikarya</taxon>
        <taxon>Ascomycota</taxon>
        <taxon>Pezizomycotina</taxon>
        <taxon>Eurotiomycetes</taxon>
        <taxon>Eurotiomycetidae</taxon>
        <taxon>Eurotiales</taxon>
        <taxon>Aspergillaceae</taxon>
        <taxon>Aspergillus</taxon>
        <taxon>Aspergillus subgen. Nidulantes</taxon>
    </lineage>
</organism>
<comment type="caution">
    <text evidence="9">The sequence shown here is derived from an EMBL/GenBank/DDBJ whole genome shotgun (WGS) entry which is preliminary data.</text>
</comment>
<gene>
    <name evidence="9" type="ORF">BJX63DRAFT_21422</name>
</gene>
<evidence type="ECO:0000313" key="10">
    <source>
        <dbReference type="Proteomes" id="UP001610334"/>
    </source>
</evidence>
<dbReference type="Proteomes" id="UP001610334">
    <property type="component" value="Unassembled WGS sequence"/>
</dbReference>
<dbReference type="InterPro" id="IPR042321">
    <property type="entry name" value="Ima1"/>
</dbReference>
<dbReference type="EMBL" id="JBFXLT010000105">
    <property type="protein sequence ID" value="KAL2808727.1"/>
    <property type="molecule type" value="Genomic_DNA"/>
</dbReference>
<dbReference type="PANTHER" id="PTHR28538">
    <property type="entry name" value="INTEGRAL INNER NUCLEAR MEMBRANE PROTEIN IMA1"/>
    <property type="match status" value="1"/>
</dbReference>
<feature type="compositionally biased region" description="Polar residues" evidence="6">
    <location>
        <begin position="717"/>
        <end position="726"/>
    </location>
</feature>
<evidence type="ECO:0000256" key="4">
    <source>
        <dbReference type="ARBA" id="ARBA00023136"/>
    </source>
</evidence>
<feature type="transmembrane region" description="Helical" evidence="7">
    <location>
        <begin position="279"/>
        <end position="297"/>
    </location>
</feature>
<evidence type="ECO:0000256" key="7">
    <source>
        <dbReference type="SAM" id="Phobius"/>
    </source>
</evidence>